<accession>A0AAV2JD84</accession>
<dbReference type="AlphaFoldDB" id="A0AAV2JD84"/>
<proteinExistence type="predicted"/>
<evidence type="ECO:0000313" key="1">
    <source>
        <dbReference type="EMBL" id="CAL1574461.1"/>
    </source>
</evidence>
<dbReference type="Proteomes" id="UP001497482">
    <property type="component" value="Chromosome 12"/>
</dbReference>
<name>A0AAV2JD84_KNICA</name>
<gene>
    <name evidence="1" type="ORF">KC01_LOCUS6184</name>
</gene>
<dbReference type="EMBL" id="OZ035834">
    <property type="protein sequence ID" value="CAL1574461.1"/>
    <property type="molecule type" value="Genomic_DNA"/>
</dbReference>
<sequence>MSYALSSVVRVTLRAAAAALHPLLGLALVRGSPRLFFPLRVRTLPVGPLLFLPITLPCPLRWSAAGAFGLELLMRSGIRLRVVSLRLLSPLSCIRGSFVPALSSASFRPLLWRLLREQPSSLHPLRFQPACSFPSFAVNHLRWLSVFVVSLPSSLDARSPLPLHPLSRSSLSLVVLVSLLPLRFSPLLVHPLLVHPASRHPRHSVCLSSLGRPA</sequence>
<protein>
    <submittedName>
        <fullName evidence="1">Uncharacterized protein</fullName>
    </submittedName>
</protein>
<keyword evidence="2" id="KW-1185">Reference proteome</keyword>
<evidence type="ECO:0000313" key="2">
    <source>
        <dbReference type="Proteomes" id="UP001497482"/>
    </source>
</evidence>
<organism evidence="1 2">
    <name type="scientific">Knipowitschia caucasica</name>
    <name type="common">Caucasian dwarf goby</name>
    <name type="synonym">Pomatoschistus caucasicus</name>
    <dbReference type="NCBI Taxonomy" id="637954"/>
    <lineage>
        <taxon>Eukaryota</taxon>
        <taxon>Metazoa</taxon>
        <taxon>Chordata</taxon>
        <taxon>Craniata</taxon>
        <taxon>Vertebrata</taxon>
        <taxon>Euteleostomi</taxon>
        <taxon>Actinopterygii</taxon>
        <taxon>Neopterygii</taxon>
        <taxon>Teleostei</taxon>
        <taxon>Neoteleostei</taxon>
        <taxon>Acanthomorphata</taxon>
        <taxon>Gobiaria</taxon>
        <taxon>Gobiiformes</taxon>
        <taxon>Gobioidei</taxon>
        <taxon>Gobiidae</taxon>
        <taxon>Gobiinae</taxon>
        <taxon>Knipowitschia</taxon>
    </lineage>
</organism>
<reference evidence="1 2" key="1">
    <citation type="submission" date="2024-04" db="EMBL/GenBank/DDBJ databases">
        <authorList>
            <person name="Waldvogel A.-M."/>
            <person name="Schoenle A."/>
        </authorList>
    </citation>
    <scope>NUCLEOTIDE SEQUENCE [LARGE SCALE GENOMIC DNA]</scope>
</reference>